<evidence type="ECO:0000313" key="1">
    <source>
        <dbReference type="EMBL" id="OOZ38214.1"/>
    </source>
</evidence>
<name>A0A1T2KZI5_9GAMM</name>
<dbReference type="RefSeq" id="WP_078485130.1">
    <property type="nucleotide sequence ID" value="NZ_MPRL01000114.1"/>
</dbReference>
<evidence type="ECO:0000313" key="2">
    <source>
        <dbReference type="Proteomes" id="UP000191110"/>
    </source>
</evidence>
<dbReference type="Proteomes" id="UP000191110">
    <property type="component" value="Unassembled WGS sequence"/>
</dbReference>
<sequence>MKIDIDTALEGALSSMKESVDGDWNCLEAHAKKVLENNKAALSELALMRVRGEITADELKSELEDESDTLRAEMYAAQVITKAMAQNAANAVTDALMNAVKIAI</sequence>
<organism evidence="1 2">
    <name type="scientific">Solemya pervernicosa gill symbiont</name>
    <dbReference type="NCBI Taxonomy" id="642797"/>
    <lineage>
        <taxon>Bacteria</taxon>
        <taxon>Pseudomonadati</taxon>
        <taxon>Pseudomonadota</taxon>
        <taxon>Gammaproteobacteria</taxon>
        <taxon>sulfur-oxidizing symbionts</taxon>
    </lineage>
</organism>
<protein>
    <submittedName>
        <fullName evidence="1">Uncharacterized protein</fullName>
    </submittedName>
</protein>
<accession>A0A1T2KZI5</accession>
<keyword evidence="2" id="KW-1185">Reference proteome</keyword>
<dbReference type="OrthoDB" id="1445607at2"/>
<proteinExistence type="predicted"/>
<reference evidence="1 2" key="1">
    <citation type="submission" date="2016-11" db="EMBL/GenBank/DDBJ databases">
        <title>Mixed transmission modes and dynamic genome evolution in an obligate animal-bacterial symbiosis.</title>
        <authorList>
            <person name="Russell S.L."/>
            <person name="Corbett-Detig R.B."/>
            <person name="Cavanaugh C.M."/>
        </authorList>
    </citation>
    <scope>NUCLEOTIDE SEQUENCE [LARGE SCALE GENOMIC DNA]</scope>
    <source>
        <strain evidence="1">Sveles-Q1</strain>
    </source>
</reference>
<gene>
    <name evidence="1" type="ORF">BOW53_16240</name>
</gene>
<dbReference type="EMBL" id="MPRL01000114">
    <property type="protein sequence ID" value="OOZ38214.1"/>
    <property type="molecule type" value="Genomic_DNA"/>
</dbReference>
<dbReference type="AlphaFoldDB" id="A0A1T2KZI5"/>
<comment type="caution">
    <text evidence="1">The sequence shown here is derived from an EMBL/GenBank/DDBJ whole genome shotgun (WGS) entry which is preliminary data.</text>
</comment>